<keyword evidence="8" id="KW-1185">Reference proteome</keyword>
<proteinExistence type="inferred from homology"/>
<feature type="transmembrane region" description="Helical" evidence="6">
    <location>
        <begin position="89"/>
        <end position="110"/>
    </location>
</feature>
<evidence type="ECO:0000256" key="3">
    <source>
        <dbReference type="ARBA" id="ARBA00022692"/>
    </source>
</evidence>
<sequence length="495" mass="55167">MISFVATTFVVTKAIVTIWKVKQLHNNLNILLSSMLIQWYEAIIAKLIIIPFQHGLIVFGDVRESHISWWTSDATKIIQVHNFYQTLPLFVSGFAIWHYIYSLFLTVPALASERVVSTIFIDDYEKTSRLYVSISFLIVSQILSILFTLFTFFNILQFYGAILIASICVIFAIVIYIATWRKNYKIHQKMKRISALYTLAQRFQVKENIRVFKMAKNVVITSTIPLISLGIILSLFVQDVLDCDNSGFLIHLVDNCVILYPLLICPTLMLSTDAWTKSYFSSVPIIGWYLSKMLSRNVEVRKKASAVETDIFRKRDCAIAARIAFRNSEKFAIKRAKFGNNDIEIPMAFSSSTSIPLAFIAFACLFAITQSAVLPVTSTELAVVSESTTAVDTLGSSPSRVKRQGGCGCCGCGCGCCCCRPRCCCCCRRCCTCCRTCCCTRCCTCCRPCCCGCGCGCCGCGCCGCGGGRKRRSLQNLKIDAANKALGIKRRQDKC</sequence>
<evidence type="ECO:0000313" key="8">
    <source>
        <dbReference type="Proteomes" id="UP000494206"/>
    </source>
</evidence>
<feature type="transmembrane region" description="Helical" evidence="6">
    <location>
        <begin position="158"/>
        <end position="180"/>
    </location>
</feature>
<dbReference type="AlphaFoldDB" id="A0A8S1FEW5"/>
<keyword evidence="5 6" id="KW-0472">Membrane</keyword>
<accession>A0A8S1FEW5</accession>
<feature type="transmembrane region" description="Helical" evidence="6">
    <location>
        <begin position="249"/>
        <end position="270"/>
    </location>
</feature>
<comment type="similarity">
    <text evidence="2">Belongs to the nematode receptor-like protein sre family.</text>
</comment>
<evidence type="ECO:0000256" key="6">
    <source>
        <dbReference type="SAM" id="Phobius"/>
    </source>
</evidence>
<reference evidence="7 8" key="1">
    <citation type="submission" date="2020-04" db="EMBL/GenBank/DDBJ databases">
        <authorList>
            <person name="Laetsch R D."/>
            <person name="Stevens L."/>
            <person name="Kumar S."/>
            <person name="Blaxter L. M."/>
        </authorList>
    </citation>
    <scope>NUCLEOTIDE SEQUENCE [LARGE SCALE GENOMIC DNA]</scope>
</reference>
<feature type="transmembrane region" description="Helical" evidence="6">
    <location>
        <begin position="345"/>
        <end position="368"/>
    </location>
</feature>
<dbReference type="Pfam" id="PF03125">
    <property type="entry name" value="Sre"/>
    <property type="match status" value="1"/>
</dbReference>
<evidence type="ECO:0000256" key="5">
    <source>
        <dbReference type="ARBA" id="ARBA00023136"/>
    </source>
</evidence>
<feature type="transmembrane region" description="Helical" evidence="6">
    <location>
        <begin position="218"/>
        <end position="237"/>
    </location>
</feature>
<dbReference type="EMBL" id="CADEPM010000013">
    <property type="protein sequence ID" value="CAB3411318.1"/>
    <property type="molecule type" value="Genomic_DNA"/>
</dbReference>
<dbReference type="InterPro" id="IPR053365">
    <property type="entry name" value="Nematode_rcpt-like"/>
</dbReference>
<comment type="caution">
    <text evidence="7">The sequence shown here is derived from an EMBL/GenBank/DDBJ whole genome shotgun (WGS) entry which is preliminary data.</text>
</comment>
<organism evidence="7 8">
    <name type="scientific">Caenorhabditis bovis</name>
    <dbReference type="NCBI Taxonomy" id="2654633"/>
    <lineage>
        <taxon>Eukaryota</taxon>
        <taxon>Metazoa</taxon>
        <taxon>Ecdysozoa</taxon>
        <taxon>Nematoda</taxon>
        <taxon>Chromadorea</taxon>
        <taxon>Rhabditida</taxon>
        <taxon>Rhabditina</taxon>
        <taxon>Rhabditomorpha</taxon>
        <taxon>Rhabditoidea</taxon>
        <taxon>Rhabditidae</taxon>
        <taxon>Peloderinae</taxon>
        <taxon>Caenorhabditis</taxon>
    </lineage>
</organism>
<evidence type="ECO:0000256" key="1">
    <source>
        <dbReference type="ARBA" id="ARBA00004141"/>
    </source>
</evidence>
<evidence type="ECO:0000256" key="2">
    <source>
        <dbReference type="ARBA" id="ARBA00006803"/>
    </source>
</evidence>
<comment type="subcellular location">
    <subcellularLocation>
        <location evidence="1">Membrane</location>
        <topology evidence="1">Multi-pass membrane protein</topology>
    </subcellularLocation>
</comment>
<evidence type="ECO:0000313" key="7">
    <source>
        <dbReference type="EMBL" id="CAB3411318.1"/>
    </source>
</evidence>
<evidence type="ECO:0000256" key="4">
    <source>
        <dbReference type="ARBA" id="ARBA00022989"/>
    </source>
</evidence>
<dbReference type="InterPro" id="IPR004151">
    <property type="entry name" value="7TM_GPCR_serpentine_rcpt_Sre"/>
</dbReference>
<dbReference type="OrthoDB" id="5839567at2759"/>
<gene>
    <name evidence="7" type="ORF">CBOVIS_LOCUS12724</name>
</gene>
<keyword evidence="3 6" id="KW-0812">Transmembrane</keyword>
<dbReference type="GO" id="GO:0007606">
    <property type="term" value="P:sensory perception of chemical stimulus"/>
    <property type="evidence" value="ECO:0007669"/>
    <property type="project" value="InterPro"/>
</dbReference>
<dbReference type="PANTHER" id="PTHR47757:SF1">
    <property type="entry name" value="SERPENTINE RECEPTOR, CLASS E (EPSILON)"/>
    <property type="match status" value="1"/>
</dbReference>
<keyword evidence="4 6" id="KW-1133">Transmembrane helix</keyword>
<feature type="transmembrane region" description="Helical" evidence="6">
    <location>
        <begin position="130"/>
        <end position="152"/>
    </location>
</feature>
<dbReference type="Proteomes" id="UP000494206">
    <property type="component" value="Unassembled WGS sequence"/>
</dbReference>
<name>A0A8S1FEW5_9PELO</name>
<dbReference type="PANTHER" id="PTHR47757">
    <property type="entry name" value="SERPENTINE RECEPTOR, CLASS E (EPSILON)-RELATED"/>
    <property type="match status" value="1"/>
</dbReference>
<dbReference type="GO" id="GO:0016020">
    <property type="term" value="C:membrane"/>
    <property type="evidence" value="ECO:0007669"/>
    <property type="project" value="UniProtKB-SubCell"/>
</dbReference>
<protein>
    <submittedName>
        <fullName evidence="7">Uncharacterized protein</fullName>
    </submittedName>
</protein>